<dbReference type="PROSITE" id="PS51767">
    <property type="entry name" value="PEPTIDASE_A1"/>
    <property type="match status" value="1"/>
</dbReference>
<dbReference type="PANTHER" id="PTHR47966">
    <property type="entry name" value="BETA-SITE APP-CLEAVING ENZYME, ISOFORM A-RELATED"/>
    <property type="match status" value="1"/>
</dbReference>
<evidence type="ECO:0000256" key="1">
    <source>
        <dbReference type="ARBA" id="ARBA00007447"/>
    </source>
</evidence>
<feature type="domain" description="Peptidase A1" evidence="5">
    <location>
        <begin position="87"/>
        <end position="371"/>
    </location>
</feature>
<keyword evidence="2" id="KW-0064">Aspartyl protease</keyword>
<feature type="region of interest" description="Disordered" evidence="3">
    <location>
        <begin position="115"/>
        <end position="136"/>
    </location>
</feature>
<evidence type="ECO:0000256" key="4">
    <source>
        <dbReference type="SAM" id="SignalP"/>
    </source>
</evidence>
<feature type="signal peptide" evidence="4">
    <location>
        <begin position="1"/>
        <end position="18"/>
    </location>
</feature>
<dbReference type="CDD" id="cd05471">
    <property type="entry name" value="pepsin_like"/>
    <property type="match status" value="1"/>
</dbReference>
<dbReference type="Proteomes" id="UP001214603">
    <property type="component" value="Chromosome 1"/>
</dbReference>
<comment type="similarity">
    <text evidence="1">Belongs to the peptidase A1 family.</text>
</comment>
<feature type="chain" id="PRO_5042175917" evidence="4">
    <location>
        <begin position="19"/>
        <end position="374"/>
    </location>
</feature>
<dbReference type="EC" id="3.4.23.5" evidence="6"/>
<keyword evidence="4" id="KW-0732">Signal</keyword>
<dbReference type="GO" id="GO:0006508">
    <property type="term" value="P:proteolysis"/>
    <property type="evidence" value="ECO:0007669"/>
    <property type="project" value="InterPro"/>
</dbReference>
<dbReference type="InterPro" id="IPR001461">
    <property type="entry name" value="Aspartic_peptidase_A1"/>
</dbReference>
<name>A0AAF0ISF9_9BASI</name>
<evidence type="ECO:0000259" key="5">
    <source>
        <dbReference type="PROSITE" id="PS51767"/>
    </source>
</evidence>
<organism evidence="6 7">
    <name type="scientific">Malassezia obtusa</name>
    <dbReference type="NCBI Taxonomy" id="76774"/>
    <lineage>
        <taxon>Eukaryota</taxon>
        <taxon>Fungi</taxon>
        <taxon>Dikarya</taxon>
        <taxon>Basidiomycota</taxon>
        <taxon>Ustilaginomycotina</taxon>
        <taxon>Malasseziomycetes</taxon>
        <taxon>Malasseziales</taxon>
        <taxon>Malasseziaceae</taxon>
        <taxon>Malassezia</taxon>
    </lineage>
</organism>
<protein>
    <submittedName>
        <fullName evidence="6">Cathepsin D</fullName>
        <ecNumber evidence="6">3.4.23.5</ecNumber>
    </submittedName>
</protein>
<evidence type="ECO:0000256" key="2">
    <source>
        <dbReference type="ARBA" id="ARBA00022750"/>
    </source>
</evidence>
<dbReference type="InterPro" id="IPR033121">
    <property type="entry name" value="PEPTIDASE_A1"/>
</dbReference>
<keyword evidence="6" id="KW-0378">Hydrolase</keyword>
<proteinExistence type="inferred from homology"/>
<gene>
    <name evidence="6" type="ORF">MOBT1_000844</name>
</gene>
<dbReference type="InterPro" id="IPR021109">
    <property type="entry name" value="Peptidase_aspartic_dom_sf"/>
</dbReference>
<evidence type="ECO:0000313" key="6">
    <source>
        <dbReference type="EMBL" id="WFD02163.1"/>
    </source>
</evidence>
<reference evidence="6" key="1">
    <citation type="submission" date="2023-03" db="EMBL/GenBank/DDBJ databases">
        <title>Mating type loci evolution in Malassezia.</title>
        <authorList>
            <person name="Coelho M.A."/>
        </authorList>
    </citation>
    <scope>NUCLEOTIDE SEQUENCE</scope>
    <source>
        <strain evidence="6">CBS 7876</strain>
    </source>
</reference>
<dbReference type="EMBL" id="CP119934">
    <property type="protein sequence ID" value="WFD02163.1"/>
    <property type="molecule type" value="Genomic_DNA"/>
</dbReference>
<accession>A0AAF0ISF9</accession>
<dbReference type="PANTHER" id="PTHR47966:SF51">
    <property type="entry name" value="BETA-SITE APP-CLEAVING ENZYME, ISOFORM A-RELATED"/>
    <property type="match status" value="1"/>
</dbReference>
<dbReference type="PROSITE" id="PS00141">
    <property type="entry name" value="ASP_PROTEASE"/>
    <property type="match status" value="1"/>
</dbReference>
<dbReference type="SUPFAM" id="SSF50630">
    <property type="entry name" value="Acid proteases"/>
    <property type="match status" value="1"/>
</dbReference>
<evidence type="ECO:0000313" key="7">
    <source>
        <dbReference type="Proteomes" id="UP001214603"/>
    </source>
</evidence>
<dbReference type="GO" id="GO:0004190">
    <property type="term" value="F:aspartic-type endopeptidase activity"/>
    <property type="evidence" value="ECO:0007669"/>
    <property type="project" value="UniProtKB-KW"/>
</dbReference>
<keyword evidence="2" id="KW-0645">Protease</keyword>
<dbReference type="InterPro" id="IPR034164">
    <property type="entry name" value="Pepsin-like_dom"/>
</dbReference>
<sequence length="374" mass="40832">MKFIVPAVAALAISTVCASPVEVPKDSMVMEARSMNSHFTNSDGHVDLHKLTQNIENRIAVLNKGSKEKRGQSTEVEATRTSTSLPWSVKAKLGGKDVWLWLDSGSGDLVIKKDSKYQPSKSSSAKDTGRDGYIPFKGGSVPKGEIWTEKFQLGDITLDNQDFLYSENNFDMDDDNDGILGLTMKTALGSTTPMGNLLAKKLDQKLYQFNFHSDDDAKMVFGKVDKSQVSGDFTYVGNSMSGSNLFGFTGSVNGVTSNFAVDSGTSTIVLRADQADQFFQKTSGVEKKQQGQATYAVYDCDKDLGVQIQVGGKTMKLPKEFQAIGSVGNNKCLLSVNFHTNMYGNEGIMGNPFFRMNSVVVDFHRNQVGFAPFN</sequence>
<evidence type="ECO:0000256" key="3">
    <source>
        <dbReference type="SAM" id="MobiDB-lite"/>
    </source>
</evidence>
<dbReference type="Pfam" id="PF00026">
    <property type="entry name" value="Asp"/>
    <property type="match status" value="1"/>
</dbReference>
<keyword evidence="7" id="KW-1185">Reference proteome</keyword>
<feature type="compositionally biased region" description="Polar residues" evidence="3">
    <location>
        <begin position="117"/>
        <end position="126"/>
    </location>
</feature>
<dbReference type="AlphaFoldDB" id="A0AAF0ISF9"/>
<dbReference type="Gene3D" id="2.40.70.10">
    <property type="entry name" value="Acid Proteases"/>
    <property type="match status" value="2"/>
</dbReference>
<dbReference type="InterPro" id="IPR001969">
    <property type="entry name" value="Aspartic_peptidase_AS"/>
</dbReference>